<dbReference type="InterPro" id="IPR050177">
    <property type="entry name" value="Lipid_A_modif_metabolic_enz"/>
</dbReference>
<dbReference type="OrthoDB" id="16464at2759"/>
<sequence length="366" mass="40417">MADGKPSVLVLGGAGFIGRHLVVYLVENDLASEIRVADKAILQTSYLTPRQQAAFDKVEFVQANLAKDAFVAKAFAREAGPFDYVFNCAAMTKFGQDELVYQENVVDLSCKCARKAAELGCKRFVELSTAQVYAADKKPSDESAKLKPWTAIATMKLKVEQELASIPNLDYVVARPAIVYGSSDRLGLMPRLIVGAVYKHIGETMKLLWTEKLRINTVHVEDVAAALWTIATKGAKGEVYNIADKADTTQGSLNEQLSQLFGIKTGFFGSMLSNVARLNMTAAVEESNEKHMQPWSDMCRDAGITNTPLSPYLDKELLYNNSLAVDGSKVESLGFEYKWQQPTLEELRRIVEEAVEQKLFPPGFLV</sequence>
<gene>
    <name evidence="2" type="ORF">PTSG_11027</name>
</gene>
<dbReference type="GeneID" id="16068478"/>
<dbReference type="PANTHER" id="PTHR43245">
    <property type="entry name" value="BIFUNCTIONAL POLYMYXIN RESISTANCE PROTEIN ARNA"/>
    <property type="match status" value="1"/>
</dbReference>
<dbReference type="eggNOG" id="KOG1430">
    <property type="taxonomic scope" value="Eukaryota"/>
</dbReference>
<dbReference type="RefSeq" id="XP_004987951.1">
    <property type="nucleotide sequence ID" value="XM_004987894.1"/>
</dbReference>
<dbReference type="Pfam" id="PF01370">
    <property type="entry name" value="Epimerase"/>
    <property type="match status" value="1"/>
</dbReference>
<dbReference type="InterPro" id="IPR001509">
    <property type="entry name" value="Epimerase_deHydtase"/>
</dbReference>
<organism evidence="3">
    <name type="scientific">Salpingoeca rosetta (strain ATCC 50818 / BSB-021)</name>
    <dbReference type="NCBI Taxonomy" id="946362"/>
    <lineage>
        <taxon>Eukaryota</taxon>
        <taxon>Choanoflagellata</taxon>
        <taxon>Craspedida</taxon>
        <taxon>Salpingoecidae</taxon>
        <taxon>Salpingoeca</taxon>
    </lineage>
</organism>
<dbReference type="STRING" id="946362.F2USH3"/>
<dbReference type="PANTHER" id="PTHR43245:SF11">
    <property type="entry name" value="LD23561P"/>
    <property type="match status" value="1"/>
</dbReference>
<reference evidence="2" key="1">
    <citation type="submission" date="2009-08" db="EMBL/GenBank/DDBJ databases">
        <title>Annotation of Salpingoeca rosetta.</title>
        <authorList>
            <consortium name="The Broad Institute Genome Sequencing Platform"/>
            <person name="Russ C."/>
            <person name="Cuomo C."/>
            <person name="Burger G."/>
            <person name="Gray M.W."/>
            <person name="Holland P.W.H."/>
            <person name="King N."/>
            <person name="Lang F.B.F."/>
            <person name="Roger A.J."/>
            <person name="Ruiz-Trillo I."/>
            <person name="Young S.K."/>
            <person name="Zeng Q."/>
            <person name="Gargeya S."/>
            <person name="Alvarado L."/>
            <person name="Berlin A."/>
            <person name="Chapman S.B."/>
            <person name="Chen Z."/>
            <person name="Freedman E."/>
            <person name="Gellesch M."/>
            <person name="Goldberg J."/>
            <person name="Griggs A."/>
            <person name="Gujja S."/>
            <person name="Heilman E."/>
            <person name="Heiman D."/>
            <person name="Howarth C."/>
            <person name="Mehta T."/>
            <person name="Neiman D."/>
            <person name="Pearson M."/>
            <person name="Roberts A."/>
            <person name="Saif S."/>
            <person name="Shea T."/>
            <person name="Shenoy N."/>
            <person name="Sisk P."/>
            <person name="Stolte C."/>
            <person name="Sykes S."/>
            <person name="White J."/>
            <person name="Yandava C."/>
            <person name="Haas B."/>
            <person name="Nusbaum C."/>
            <person name="Birren B."/>
        </authorList>
    </citation>
    <scope>NUCLEOTIDE SEQUENCE [LARGE SCALE GENOMIC DNA]</scope>
    <source>
        <strain evidence="2">ATCC 50818</strain>
    </source>
</reference>
<dbReference type="InParanoid" id="F2USH3"/>
<name>F2USH3_SALR5</name>
<dbReference type="OMA" id="PQTAWLN"/>
<dbReference type="Proteomes" id="UP000007799">
    <property type="component" value="Unassembled WGS sequence"/>
</dbReference>
<dbReference type="AlphaFoldDB" id="F2USH3"/>
<dbReference type="KEGG" id="sre:PTSG_11027"/>
<proteinExistence type="predicted"/>
<accession>F2USH3</accession>
<dbReference type="InterPro" id="IPR036291">
    <property type="entry name" value="NAD(P)-bd_dom_sf"/>
</dbReference>
<keyword evidence="3" id="KW-1185">Reference proteome</keyword>
<dbReference type="EMBL" id="GL832994">
    <property type="protein sequence ID" value="EGD81082.1"/>
    <property type="molecule type" value="Genomic_DNA"/>
</dbReference>
<dbReference type="SUPFAM" id="SSF51735">
    <property type="entry name" value="NAD(P)-binding Rossmann-fold domains"/>
    <property type="match status" value="1"/>
</dbReference>
<dbReference type="Gene3D" id="3.40.50.720">
    <property type="entry name" value="NAD(P)-binding Rossmann-like Domain"/>
    <property type="match status" value="1"/>
</dbReference>
<evidence type="ECO:0000313" key="2">
    <source>
        <dbReference type="EMBL" id="EGD81082.1"/>
    </source>
</evidence>
<evidence type="ECO:0000259" key="1">
    <source>
        <dbReference type="Pfam" id="PF01370"/>
    </source>
</evidence>
<evidence type="ECO:0000313" key="3">
    <source>
        <dbReference type="Proteomes" id="UP000007799"/>
    </source>
</evidence>
<protein>
    <recommendedName>
        <fullName evidence="1">NAD-dependent epimerase/dehydratase domain-containing protein</fullName>
    </recommendedName>
</protein>
<feature type="domain" description="NAD-dependent epimerase/dehydratase" evidence="1">
    <location>
        <begin position="8"/>
        <end position="243"/>
    </location>
</feature>